<evidence type="ECO:0000259" key="19">
    <source>
        <dbReference type="PROSITE" id="PS51145"/>
    </source>
</evidence>
<feature type="compositionally biased region" description="Basic and acidic residues" evidence="16">
    <location>
        <begin position="2424"/>
        <end position="2439"/>
    </location>
</feature>
<keyword evidence="7" id="KW-0770">Synapse</keyword>
<keyword evidence="3" id="KW-1003">Cell membrane</keyword>
<evidence type="ECO:0000313" key="20">
    <source>
        <dbReference type="EMBL" id="MXQ81032.1"/>
    </source>
</evidence>
<dbReference type="Pfam" id="PF00791">
    <property type="entry name" value="ZU5"/>
    <property type="match status" value="1"/>
</dbReference>
<name>A0A6B0QVC1_9CETA</name>
<dbReference type="PROSITE" id="PS51145">
    <property type="entry name" value="ZU5"/>
    <property type="match status" value="2"/>
</dbReference>
<dbReference type="InterPro" id="IPR036770">
    <property type="entry name" value="Ankyrin_rpt-contain_sf"/>
</dbReference>
<dbReference type="FunFam" id="1.25.40.20:FF:000002">
    <property type="entry name" value="Ankyrin-2 isoform 2"/>
    <property type="match status" value="1"/>
</dbReference>
<feature type="compositionally biased region" description="Basic and acidic residues" evidence="16">
    <location>
        <begin position="3133"/>
        <end position="3142"/>
    </location>
</feature>
<dbReference type="Pfam" id="PF00023">
    <property type="entry name" value="Ank"/>
    <property type="match status" value="2"/>
</dbReference>
<dbReference type="SMART" id="SM00218">
    <property type="entry name" value="ZU5"/>
    <property type="match status" value="1"/>
</dbReference>
<evidence type="ECO:0000256" key="15">
    <source>
        <dbReference type="PROSITE-ProRule" id="PRU00023"/>
    </source>
</evidence>
<keyword evidence="12" id="KW-0628">Postsynaptic cell membrane</keyword>
<feature type="compositionally biased region" description="Polar residues" evidence="16">
    <location>
        <begin position="4478"/>
        <end position="4497"/>
    </location>
</feature>
<feature type="domain" description="ZU5" evidence="19">
    <location>
        <begin position="1589"/>
        <end position="1736"/>
    </location>
</feature>
<feature type="transmembrane region" description="Helical" evidence="17">
    <location>
        <begin position="256"/>
        <end position="280"/>
    </location>
</feature>
<feature type="compositionally biased region" description="Basic and acidic residues" evidence="16">
    <location>
        <begin position="3257"/>
        <end position="3266"/>
    </location>
</feature>
<feature type="repeat" description="ANK" evidence="15">
    <location>
        <begin position="1177"/>
        <end position="1209"/>
    </location>
</feature>
<dbReference type="FunFam" id="1.25.40.20:FF:000001">
    <property type="entry name" value="Ankyrin-2 isoform 2"/>
    <property type="match status" value="1"/>
</dbReference>
<feature type="compositionally biased region" description="Basic and acidic residues" evidence="16">
    <location>
        <begin position="3925"/>
        <end position="3935"/>
    </location>
</feature>
<dbReference type="GO" id="GO:0005856">
    <property type="term" value="C:cytoskeleton"/>
    <property type="evidence" value="ECO:0007669"/>
    <property type="project" value="UniProtKB-SubCell"/>
</dbReference>
<evidence type="ECO:0000256" key="9">
    <source>
        <dbReference type="ARBA" id="ARBA00023136"/>
    </source>
</evidence>
<feature type="region of interest" description="Disordered" evidence="16">
    <location>
        <begin position="4464"/>
        <end position="4536"/>
    </location>
</feature>
<feature type="compositionally biased region" description="Basic and acidic residues" evidence="16">
    <location>
        <begin position="2768"/>
        <end position="2777"/>
    </location>
</feature>
<dbReference type="GO" id="GO:0072659">
    <property type="term" value="P:protein localization to plasma membrane"/>
    <property type="evidence" value="ECO:0007669"/>
    <property type="project" value="UniProtKB-ARBA"/>
</dbReference>
<dbReference type="FunFam" id="1.10.533.10:FF:000002">
    <property type="entry name" value="Ankyrin-3 isoform 2"/>
    <property type="match status" value="1"/>
</dbReference>
<evidence type="ECO:0000256" key="14">
    <source>
        <dbReference type="ARBA" id="ARBA00034100"/>
    </source>
</evidence>
<feature type="region of interest" description="Disordered" evidence="16">
    <location>
        <begin position="4085"/>
        <end position="4173"/>
    </location>
</feature>
<keyword evidence="17" id="KW-0812">Transmembrane</keyword>
<feature type="region of interest" description="Disordered" evidence="16">
    <location>
        <begin position="3748"/>
        <end position="3777"/>
    </location>
</feature>
<feature type="compositionally biased region" description="Basic and acidic residues" evidence="16">
    <location>
        <begin position="2568"/>
        <end position="2589"/>
    </location>
</feature>
<dbReference type="InterPro" id="IPR037971">
    <property type="entry name" value="Ank3_Death"/>
</dbReference>
<feature type="repeat" description="ANK" evidence="15">
    <location>
        <begin position="554"/>
        <end position="586"/>
    </location>
</feature>
<dbReference type="InterPro" id="IPR002110">
    <property type="entry name" value="Ankyrin_rpt"/>
</dbReference>
<evidence type="ECO:0000256" key="1">
    <source>
        <dbReference type="ARBA" id="ARBA00004245"/>
    </source>
</evidence>
<evidence type="ECO:0008006" key="22">
    <source>
        <dbReference type="Google" id="ProtNLM"/>
    </source>
</evidence>
<feature type="repeat" description="ANK" evidence="15">
    <location>
        <begin position="814"/>
        <end position="846"/>
    </location>
</feature>
<feature type="compositionally biased region" description="Polar residues" evidence="16">
    <location>
        <begin position="3156"/>
        <end position="3166"/>
    </location>
</feature>
<feature type="repeat" description="ANK" evidence="15">
    <location>
        <begin position="1078"/>
        <end position="1110"/>
    </location>
</feature>
<feature type="region of interest" description="Disordered" evidence="16">
    <location>
        <begin position="2741"/>
        <end position="2777"/>
    </location>
</feature>
<feature type="repeat" description="ANK" evidence="15">
    <location>
        <begin position="620"/>
        <end position="643"/>
    </location>
</feature>
<dbReference type="FunFam" id="2.60.220.30:FF:000001">
    <property type="entry name" value="Ankyrin-3 isoform 2"/>
    <property type="match status" value="1"/>
</dbReference>
<evidence type="ECO:0000256" key="10">
    <source>
        <dbReference type="ARBA" id="ARBA00023212"/>
    </source>
</evidence>
<feature type="region of interest" description="Disordered" evidence="16">
    <location>
        <begin position="4692"/>
        <end position="4742"/>
    </location>
</feature>
<dbReference type="InterPro" id="IPR040745">
    <property type="entry name" value="Ankyrin_UPA"/>
</dbReference>
<dbReference type="GO" id="GO:0045211">
    <property type="term" value="C:postsynaptic membrane"/>
    <property type="evidence" value="ECO:0007669"/>
    <property type="project" value="UniProtKB-SubCell"/>
</dbReference>
<evidence type="ECO:0000259" key="18">
    <source>
        <dbReference type="PROSITE" id="PS50017"/>
    </source>
</evidence>
<feature type="repeat" description="ANK" evidence="15">
    <location>
        <begin position="946"/>
        <end position="978"/>
    </location>
</feature>
<feature type="repeat" description="ANK" evidence="15">
    <location>
        <begin position="781"/>
        <end position="813"/>
    </location>
</feature>
<feature type="region of interest" description="Disordered" evidence="16">
    <location>
        <begin position="2625"/>
        <end position="2718"/>
    </location>
</feature>
<dbReference type="PRINTS" id="PR01415">
    <property type="entry name" value="ANKYRIN"/>
</dbReference>
<evidence type="ECO:0000256" key="3">
    <source>
        <dbReference type="ARBA" id="ARBA00022475"/>
    </source>
</evidence>
<keyword evidence="4" id="KW-0963">Cytoplasm</keyword>
<dbReference type="Gene3D" id="1.10.533.10">
    <property type="entry name" value="Death Domain, Fas"/>
    <property type="match status" value="1"/>
</dbReference>
<dbReference type="Gene3D" id="1.25.40.20">
    <property type="entry name" value="Ankyrin repeat-containing domain"/>
    <property type="match status" value="3"/>
</dbReference>
<feature type="compositionally biased region" description="Acidic residues" evidence="16">
    <location>
        <begin position="3862"/>
        <end position="3881"/>
    </location>
</feature>
<dbReference type="Gene3D" id="2.60.40.2660">
    <property type="match status" value="1"/>
</dbReference>
<dbReference type="Pfam" id="PF17809">
    <property type="entry name" value="UPA_2"/>
    <property type="match status" value="1"/>
</dbReference>
<organism evidence="20 21">
    <name type="scientific">Bos mutus</name>
    <name type="common">wild yak</name>
    <dbReference type="NCBI Taxonomy" id="72004"/>
    <lineage>
        <taxon>Eukaryota</taxon>
        <taxon>Metazoa</taxon>
        <taxon>Chordata</taxon>
        <taxon>Craniata</taxon>
        <taxon>Vertebrata</taxon>
        <taxon>Euteleostomi</taxon>
        <taxon>Mammalia</taxon>
        <taxon>Eutheria</taxon>
        <taxon>Laurasiatheria</taxon>
        <taxon>Artiodactyla</taxon>
        <taxon>Ruminantia</taxon>
        <taxon>Pecora</taxon>
        <taxon>Bovidae</taxon>
        <taxon>Bovinae</taxon>
        <taxon>Bos</taxon>
    </lineage>
</organism>
<feature type="repeat" description="ANK" evidence="15">
    <location>
        <begin position="748"/>
        <end position="780"/>
    </location>
</feature>
<feature type="domain" description="ZU5" evidence="19">
    <location>
        <begin position="1432"/>
        <end position="1587"/>
    </location>
</feature>
<feature type="compositionally biased region" description="Basic and acidic residues" evidence="16">
    <location>
        <begin position="3179"/>
        <end position="3192"/>
    </location>
</feature>
<dbReference type="Pfam" id="PF13637">
    <property type="entry name" value="Ank_4"/>
    <property type="match status" value="1"/>
</dbReference>
<feature type="compositionally biased region" description="Polar residues" evidence="16">
    <location>
        <begin position="3664"/>
        <end position="3673"/>
    </location>
</feature>
<feature type="repeat" description="ANK" evidence="15">
    <location>
        <begin position="587"/>
        <end position="619"/>
    </location>
</feature>
<evidence type="ECO:0000256" key="12">
    <source>
        <dbReference type="ARBA" id="ARBA00023257"/>
    </source>
</evidence>
<reference evidence="20" key="1">
    <citation type="submission" date="2019-10" db="EMBL/GenBank/DDBJ databases">
        <title>The sequence and de novo assembly of the wild yak genome.</title>
        <authorList>
            <person name="Liu Y."/>
        </authorList>
    </citation>
    <scope>NUCLEOTIDE SEQUENCE [LARGE SCALE GENOMIC DNA]</scope>
    <source>
        <strain evidence="20">WY2019</strain>
    </source>
</reference>
<feature type="region of interest" description="Disordered" evidence="16">
    <location>
        <begin position="2560"/>
        <end position="2613"/>
    </location>
</feature>
<feature type="region of interest" description="Disordered" evidence="16">
    <location>
        <begin position="2424"/>
        <end position="2474"/>
    </location>
</feature>
<dbReference type="SMART" id="SM00005">
    <property type="entry name" value="DEATH"/>
    <property type="match status" value="1"/>
</dbReference>
<dbReference type="SMART" id="SM00248">
    <property type="entry name" value="ANK"/>
    <property type="match status" value="23"/>
</dbReference>
<feature type="region of interest" description="Disordered" evidence="16">
    <location>
        <begin position="2927"/>
        <end position="2957"/>
    </location>
</feature>
<evidence type="ECO:0000313" key="21">
    <source>
        <dbReference type="Proteomes" id="UP000322234"/>
    </source>
</evidence>
<feature type="compositionally biased region" description="Polar residues" evidence="16">
    <location>
        <begin position="4140"/>
        <end position="4167"/>
    </location>
</feature>
<keyword evidence="5" id="KW-0597">Phosphoprotein</keyword>
<feature type="repeat" description="ANK" evidence="15">
    <location>
        <begin position="682"/>
        <end position="714"/>
    </location>
</feature>
<feature type="repeat" description="ANK" evidence="15">
    <location>
        <begin position="880"/>
        <end position="912"/>
    </location>
</feature>
<feature type="repeat" description="ANK" evidence="15">
    <location>
        <begin position="521"/>
        <end position="553"/>
    </location>
</feature>
<feature type="repeat" description="ANK" evidence="15">
    <location>
        <begin position="847"/>
        <end position="879"/>
    </location>
</feature>
<dbReference type="PROSITE" id="PS50297">
    <property type="entry name" value="ANK_REP_REGION"/>
    <property type="match status" value="21"/>
</dbReference>
<feature type="domain" description="Death" evidence="18">
    <location>
        <begin position="4535"/>
        <end position="4619"/>
    </location>
</feature>
<dbReference type="PANTHER" id="PTHR24123:SF74">
    <property type="entry name" value="ANKYRIN 3"/>
    <property type="match status" value="1"/>
</dbReference>
<dbReference type="GO" id="GO:0030315">
    <property type="term" value="C:T-tubule"/>
    <property type="evidence" value="ECO:0007669"/>
    <property type="project" value="UniProtKB-SubCell"/>
</dbReference>
<evidence type="ECO:0000256" key="13">
    <source>
        <dbReference type="ARBA" id="ARBA00024012"/>
    </source>
</evidence>
<dbReference type="PROSITE" id="PS50088">
    <property type="entry name" value="ANK_REPEAT"/>
    <property type="match status" value="21"/>
</dbReference>
<feature type="compositionally biased region" description="Polar residues" evidence="16">
    <location>
        <begin position="2860"/>
        <end position="2870"/>
    </location>
</feature>
<feature type="compositionally biased region" description="Polar residues" evidence="16">
    <location>
        <begin position="3830"/>
        <end position="3855"/>
    </location>
</feature>
<feature type="repeat" description="ANK" evidence="15">
    <location>
        <begin position="1012"/>
        <end position="1044"/>
    </location>
</feature>
<feature type="region of interest" description="Disordered" evidence="16">
    <location>
        <begin position="2831"/>
        <end position="2886"/>
    </location>
</feature>
<feature type="repeat" description="ANK" evidence="15">
    <location>
        <begin position="1111"/>
        <end position="1143"/>
    </location>
</feature>
<evidence type="ECO:0000256" key="6">
    <source>
        <dbReference type="ARBA" id="ARBA00022737"/>
    </source>
</evidence>
<dbReference type="SUPFAM" id="SSF47986">
    <property type="entry name" value="DEATH domain"/>
    <property type="match status" value="1"/>
</dbReference>
<feature type="repeat" description="ANK" evidence="15">
    <location>
        <begin position="913"/>
        <end position="945"/>
    </location>
</feature>
<feature type="region of interest" description="Disordered" evidence="16">
    <location>
        <begin position="3992"/>
        <end position="4064"/>
    </location>
</feature>
<feature type="region of interest" description="Disordered" evidence="16">
    <location>
        <begin position="3486"/>
        <end position="3520"/>
    </location>
</feature>
<feature type="repeat" description="ANK" evidence="15">
    <location>
        <begin position="1144"/>
        <end position="1176"/>
    </location>
</feature>
<feature type="compositionally biased region" description="Basic and acidic residues" evidence="16">
    <location>
        <begin position="4091"/>
        <end position="4105"/>
    </location>
</feature>
<sequence length="5038" mass="555962">MTSHEKPTFTIKKLECGRPVFRVDKIGKRHFSKYLSWTCWVLREFVKRRDFRNDFGTGTKNPLPLRNDPCRKISPDFPLSQGLFLTHPDASFCSFIQALYEEYLKDAGTIIPCEHHSSRAPPISGYNSLPCQPVLTVQICSSSASPFAAVVSCFQLKIYLKHIEDQENMYLLLAGSLLTSAVFFKRSSIIFVLGQKDIKFKECQSSLHTEESADKQNDKSWFHERFPAARVHSQLIALLFSVRRKPASLHRGSSEFHVWGAVGVLSFCFPGIWILVIVGLSNYEDTMNRREKYLLLIQYIKSWNTDTLMVLRKELSFHSAAESNSENSLTTWNLILNGFSFNLEKGLFRLNIEIQNKDMNVFHEFLASVSSLEIFLQDCLVVLWKKLPVILQLLIVKDLQHKPFKNINICIPLPMLEILMVVSFLLYEMKICMYVDVQDRQLFPENTEKLMLLFLGKVASGCCFHLKIMTLASVLLFRGSSPLYHESDANASYLRAARAGHLEKALDYIKNGVDINICNQNGLNALHLASKEGHVEVVSELLQREANVDAATKKGNTALHIASLAGQAEVVKVLVTNGANVNAQSQNGFTPLYMAAQENHLEVVKFLLDNGASQSLATEDGFTPLAVALQQGHDQVVSLLLENDTKGKVRLPALHIAARKDDTKAAALLLQNDNNADVESKSGFTPLHIAAHYGNINVATLLLNRAAAVDFTARNDITPLHVASKRGNANMVKLLLDRGAKIDAKTRDGLTPLHCGARSGHEQVVEMLLDRAAPILSKTKNGLSPLHMATQGDHLNCVQLLLQHNVPVDDVTNDYLTALHVAAHCGHYKVAKVLLDKKANPNAKALNGFTPLHIACKKNRIKVMELLLKHGASIQAVTESGLTPIHVAAFMGHVNIVSQLMHHGASPNTTNVRGETALHMAARSGQAEVVRYLVQDGAQVEAKAKDDQTPLHISARLGKADIVQQLLQQGASPNAATTSGYTPLHLAAREGHEDVAAFLLDHGASLAITTKKGFTPLHVAAKYGKLEVANLLLQKSASPDAAGKSGLTPLHVAAHYDNQKVALLLLDQGASPHAAAKNGYTPLHIAAKKNQMDIATTLLEYGADANAVTRQGIASVHLAAQEGHVDMVSLLLSRNANVNLSNKSGLAPLHLAAQEDRVNVAEVLVNQGAHVDAQTKMGYTPLHVGCHYGNIKIVNFLLQHSAKVNAKTKNGYTPLHQAAQQGHTHIINVLLQNNASPNELTVNGNTALAIARRLGYISVVDTLKVVTEETMTTTTVIEKHKMNVPETMNEVLDMSDDEVRKANAPEMLSDGEYISDVEEGEDAMTGDTDKYLGPQDLKELGDDSLPAEGYMGFSLGARSASLRSFSSDRSYTLNRSSYARDSMMIEELLVPSKEQHLTFTREFDSDSLRHYSWAADTLDNVNLVSSPVHSGFLVSFMVDARGGSMRGSRHHGMRIIIPPRKCTAPTRITCRLVKRHKLANPPPMVEGEGLASRLVEMGPAGAQFLGPVIVEIPHFGSMRGKERELIVLRSENGETWKEHQFDSKNEDLTELLNGMDEELDSLEELGKKRICRIITKDFPQYFAVVSRIKQESNQIGPEGGILSSTTVPLVQASFPEGALTKRIRVGLQAQPVPDEIVKKILGNKATFSPIVTVEPRRRKFHKPITMTIPVPPASGEGVSNGYKGDTTPNLRLLCSITGGTSPAQWEDITGTTPLTFIKDCVSFTTNVSARFWLADCHQVLETVGLATQLYRELICVPYMAKFVVFAKMNDPVESSLRCFCMTDDKVDKTLEQQENFEEVARSKDIEVLEGKPIYVDCYGNLAPLTKGGQQLVFNFYAFKENRLPFSIKIRDTSQEPCGRLSFLKEPKTTKGLPQTAVCNLNITLPAHKKELEHTRSLLFLFQTEKTDRRQSFASLALRKRYSYLTEPGMKTVERSAGATRSLPTTYSYKPFFSTRPYQSWTTAPMTVPGPAKSGFTSLSSSSSNTPSASPLKSIWSVSTPSPIKSTLGASTTSSVKSISDVASPIRSFRTISSPIKTVVSQSPYNIQVSSGTLVRAPTVTEASPLKGLASTSTFSSRTSPVTTAGSLLERSSITMTPPASPKSNINMYSSSLPFKSIITSAAPLISSPLKSVVSPAKATADVISSAKVTMASSLSSPVKQMPGHAEVALVNGSISPLKYPSSSTLINGCKATATLQEKIATATNSVSSVVTAATDAVEKVFPSTTAMPFSPLRSYVSPAPSAFQSLRTPSASALYTSLGSSISATTSSVTSSIITVPVYSVVNVLPEPALKKLPDSNSLTKSAAALLSPIKTLTTETRPQPHFNRTSSPVKSSLFLAPSALKLSTPSSLSSSQEILKDVAEMKEDLMRMTAILQTDVPEEKPFQPELPKEGRIDDEEPFKIVEKVKEDLVKVSEILKKDVCVDKGPLKSPKSDKGHSPEDDWIEFSSEEIREARQQAGVSHSPSLPERVQVKAKAASEKDYNLTKVIDYLTNDIGSSSLTNLKYKFEDAKKDGEERQKRILKPAIALQEHKLKMPPASMRPSTSEKELCKMADSFFGTDTILESPDDFSQHDQDKSPLSDSGFETRSEKTPSAPQSAESTGPKPLFHEVPIPPVITETRTEVVHVIRSYEPSAGDAPPSQPEEPVSPKPSPTFMELEPKPTTSNIKEKVKAFQMKAGSEDDDHNRVLGKGMRVKEETHITTTTRMVYHSPPGGEGTSERIEETMSVHDIMKAFQSGRDPSKELAGLFEHKSAVSPDGHKSAAETSAQHTEKDNQMKPKLERIIEVHIEKGNQAEPTEVIIRETKKHPEKEMYVYQKDLSRGDINLKDFLPEKHDAFPCSEEQGQQEEEELTAEESLPSYLESSRVNTPVSQEEDSRPSSAQLISDDSYKTLKLLSQHSIEYHDDELSELRGESYRFAEKMLLSEKLDVSHSDTEESVTDHAGPPSSESDKRAREKVVTAPQKEILSKIYKDVSENGVGKVSKDEHFDKVTVLHYSGDVSSPKHAMWMRFTEDRLDRGREKLIYEDRVDRTVKEAEEKLTEVSQFFRDKTEKLNDELQSPEKKQRPRNGKEYSSQSSTSSSPEKALLTELLASGDEWVKVRQHGHEGHGIPRADERNAAHLPGSPERAPPQQTKDSKSTEEAKGSSSQSKEPEGPQSGFQLKQSKLSSIRLKFEQGAQAKSKDVSQEDRKPDGQSRIPVKKIQESKLPVYQAFAREKQQKATDPSDETVSVQKDPTVLKAKDEHAESNEMVVNDFSSDDVKKQRTEMSSKAMPDYFSEQQAKDLSCHVTADLATKGPWDKKVFRTWESSGAANNKSQKEKLSHVLVHDVRENHVGHPESEIVDHRDEFLSVTEREHKLLTNGSLSEIKEMTVKSPSKKVLYREYVVKDGEHPGGSLDQPSRRSESSAVSHIPVRVAEERRTPAPDIPDGFCEPSTFTKHELSPKLSQSSMTKETVETQHFNSIEEEKVTYSEISKVSKHQSYVGLCPPLDETELSPTKSPDSLEFSPGKESPSSDVFDHSPIDGLEKVVPLAQTEGGKEIKTLPVYVSFVQVGKQYEKEIQQGGVKKIISQECKTVQEARGTFYTCRQQKQPPSPQGSPEDDTLEQVSFLDSSGKSPLTPETPSSEEVSYEFTSKTPDSLIAYIPGKPSPIPEVSEESEEEEQAKSASLKQPTGEQMAAVEHEMPNNVSKDSNQRPKTNRVAYIEFPPPPPLDADQMESDKKHPYLPEREVDMIEVSLQDEHDKYQLAEPVIRVQPPSPVPPGADVSDSSDDESLYQPAPVKKYTFKLKEVDDEQKEVTKSKASAEKASTQKELEMNGPGKDTEFGLGLDSPQNEATQNGNNDQSITECSIATTAEFSHDTDATEIDSLDGYDLQDEDDGLTESDSKLPSQTLELKKDIWNTEGILKPADRSFSQSKLEVIEEEEGRLGPDEDKPPPKSSPSEKTPDKTDQKSGAQFFTLEGRHPDRSVFPDTYFSYKVDEEFATPFKTVATKGLDFDPWSNNRGDDDVYDGKSREDENKPFGLAVEDRSPATTPDTTPARTPTDESTPTSEPNPFPFHEGKMFEMTRSGAIDMSKRDFVEERLQFFQIGEHTSEGKSGDPGEGDKSTVTATPQPQAGDTTVETNLEGNVEAPPVEPNPSVPTSGECQEGTSASGSQEKAGAATNSSKLDPKLRTPIKMGISASTMTLKKEGPGEVTDKTEAVMTSGQGLENEPVTVVSNTANSHMGVRPQEKHDFQKDNFNNNNNLDSSTIQTDNITSHVVLTEHSAPTRTTEKANPVKSSSEKKTGLLQGHCVREKQKVLGEQQKTKEPIGIRRKSKLPIKATSPKDLFPPPDHMPNIHVSKTKQVSQSEKTKGLTTSSCVDVKSRIPVKNTHRDNSGSVRKPCATQKQGQPEKGKVKQLPSKLPVKVRSTCITTTTNTTTTSTTVKVRKSQLKEVCKHSIEYFKGISGETLKLVDRLSEEDKKMQSELSDEEDSTSRNTSLSETSRGGPPSVTTRSARDKKTEAAPLKSKSEKAGSEKRSSRRTGPQSPCERTDIRMAIVADHLGLSWTELARELNFSVDEINQIRVENPNSLISQSFMLLKKWVTRDGKNATTDALTSVLTKINRIDIVTLLEGPIFDYGNISGTRSFADENNVFHDPVDGWQNETSSGNLESPAQARRITGGLLDRLDDSPDQCRDSITSYLKGEPGKFEANGSHAEVTPEAKTKSYFPESQNDVGKQSAKETLKPKIQGSGRVDEPASSLAAYQKALEETSKFVIEEPKPCVPVSMKKMSRTSPADGKPRLNLHEEEGSNGSEQKDLKGSESDSSSEEERRVTTRVIRRRLIIKLSFYLRVLGICILLSLEKCSVCEQRFYLALKRKKGKEVSIENHLPNLSPISKVSGDPKERQGSRLTYPKLLNPAAYKYFSGFASPMITVFKKYYFKKTQKLKNNYNYNWKILGALEKEHISFAFSLYSIHSYLHNVKELETASTTRSSYGTTIRKPLWGEKADRALKSSFQLLLADRKVSVIMLRERKPSLRSPWLSQKAKEESLRCVS</sequence>
<dbReference type="Pfam" id="PF00531">
    <property type="entry name" value="Death"/>
    <property type="match status" value="1"/>
</dbReference>
<dbReference type="GO" id="GO:0007165">
    <property type="term" value="P:signal transduction"/>
    <property type="evidence" value="ECO:0007669"/>
    <property type="project" value="InterPro"/>
</dbReference>
<dbReference type="GO" id="GO:0005764">
    <property type="term" value="C:lysosome"/>
    <property type="evidence" value="ECO:0007669"/>
    <property type="project" value="UniProtKB-SubCell"/>
</dbReference>
<feature type="repeat" description="ANK" evidence="15">
    <location>
        <begin position="1210"/>
        <end position="1242"/>
    </location>
</feature>
<feature type="region of interest" description="Disordered" evidence="16">
    <location>
        <begin position="4371"/>
        <end position="4404"/>
    </location>
</feature>
<keyword evidence="11" id="KW-0458">Lysosome</keyword>
<keyword evidence="8 15" id="KW-0040">ANK repeat</keyword>
<feature type="compositionally biased region" description="Basic and acidic residues" evidence="16">
    <location>
        <begin position="4003"/>
        <end position="4029"/>
    </location>
</feature>
<feature type="compositionally biased region" description="Low complexity" evidence="16">
    <location>
        <begin position="4030"/>
        <end position="4052"/>
    </location>
</feature>
<feature type="region of interest" description="Disordered" evidence="16">
    <location>
        <begin position="3040"/>
        <end position="3267"/>
    </location>
</feature>
<feature type="compositionally biased region" description="Basic and acidic residues" evidence="16">
    <location>
        <begin position="2947"/>
        <end position="2956"/>
    </location>
</feature>
<dbReference type="Pfam" id="PF12796">
    <property type="entry name" value="Ank_2"/>
    <property type="match status" value="8"/>
</dbReference>
<dbReference type="PROSITE" id="PS50017">
    <property type="entry name" value="DEATH_DOMAIN"/>
    <property type="match status" value="1"/>
</dbReference>
<feature type="compositionally biased region" description="Basic and acidic residues" evidence="16">
    <location>
        <begin position="2747"/>
        <end position="2761"/>
    </location>
</feature>
<feature type="compositionally biased region" description="Basic and acidic residues" evidence="16">
    <location>
        <begin position="3095"/>
        <end position="3117"/>
    </location>
</feature>
<keyword evidence="21" id="KW-1185">Reference proteome</keyword>
<feature type="repeat" description="ANK" evidence="15">
    <location>
        <begin position="715"/>
        <end position="747"/>
    </location>
</feature>
<dbReference type="InterPro" id="IPR011029">
    <property type="entry name" value="DEATH-like_dom_sf"/>
</dbReference>
<dbReference type="PANTHER" id="PTHR24123">
    <property type="entry name" value="ANKYRIN REPEAT-CONTAINING"/>
    <property type="match status" value="1"/>
</dbReference>
<dbReference type="SUPFAM" id="SSF48403">
    <property type="entry name" value="Ankyrin repeat"/>
    <property type="match status" value="2"/>
</dbReference>
<dbReference type="Proteomes" id="UP000322234">
    <property type="component" value="Unassembled WGS sequence"/>
</dbReference>
<feature type="compositionally biased region" description="Basic and acidic residues" evidence="16">
    <location>
        <begin position="4498"/>
        <end position="4521"/>
    </location>
</feature>
<accession>A0A6B0QVC1</accession>
<feature type="compositionally biased region" description="Polar residues" evidence="16">
    <location>
        <begin position="3604"/>
        <end position="3636"/>
    </location>
</feature>
<dbReference type="CDD" id="cd08803">
    <property type="entry name" value="Death_ank3"/>
    <property type="match status" value="1"/>
</dbReference>
<feature type="compositionally biased region" description="Pro residues" evidence="16">
    <location>
        <begin position="2638"/>
        <end position="2650"/>
    </location>
</feature>
<dbReference type="InterPro" id="IPR000906">
    <property type="entry name" value="ZU5_dom"/>
</dbReference>
<comment type="caution">
    <text evidence="20">The sequence shown here is derived from an EMBL/GenBank/DDBJ whole genome shotgun (WGS) entry which is preliminary data.</text>
</comment>
<feature type="compositionally biased region" description="Acidic residues" evidence="16">
    <location>
        <begin position="2843"/>
        <end position="2852"/>
    </location>
</feature>
<keyword evidence="9 17" id="KW-0472">Membrane</keyword>
<evidence type="ECO:0000256" key="11">
    <source>
        <dbReference type="ARBA" id="ARBA00023228"/>
    </source>
</evidence>
<feature type="compositionally biased region" description="Basic and acidic residues" evidence="16">
    <location>
        <begin position="3795"/>
        <end position="3814"/>
    </location>
</feature>
<feature type="region of interest" description="Disordered" evidence="16">
    <location>
        <begin position="2510"/>
        <end position="2545"/>
    </location>
</feature>
<dbReference type="FunFam" id="1.25.40.20:FF:000003">
    <property type="entry name" value="Ankyrin, isoform B"/>
    <property type="match status" value="1"/>
</dbReference>
<evidence type="ECO:0000256" key="16">
    <source>
        <dbReference type="SAM" id="MobiDB-lite"/>
    </source>
</evidence>
<feature type="region of interest" description="Disordered" evidence="16">
    <location>
        <begin position="3387"/>
        <end position="3450"/>
    </location>
</feature>
<feature type="compositionally biased region" description="Polar residues" evidence="16">
    <location>
        <begin position="2590"/>
        <end position="2599"/>
    </location>
</feature>
<evidence type="ECO:0000256" key="2">
    <source>
        <dbReference type="ARBA" id="ARBA00004371"/>
    </source>
</evidence>
<evidence type="ECO:0000256" key="5">
    <source>
        <dbReference type="ARBA" id="ARBA00022553"/>
    </source>
</evidence>
<gene>
    <name evidence="20" type="ORF">E5288_WYG012897</name>
</gene>
<keyword evidence="10" id="KW-0206">Cytoskeleton</keyword>
<feature type="region of interest" description="Disordered" evidence="16">
    <location>
        <begin position="4265"/>
        <end position="4286"/>
    </location>
</feature>
<dbReference type="InterPro" id="IPR000488">
    <property type="entry name" value="Death_dom"/>
</dbReference>
<dbReference type="InterPro" id="IPR051165">
    <property type="entry name" value="Multifunctional_ANK_Repeat"/>
</dbReference>
<feature type="compositionally biased region" description="Polar residues" evidence="16">
    <location>
        <begin position="4106"/>
        <end position="4126"/>
    </location>
</feature>
<feature type="compositionally biased region" description="Basic and acidic residues" evidence="16">
    <location>
        <begin position="4782"/>
        <end position="4816"/>
    </location>
</feature>
<feature type="region of interest" description="Disordered" evidence="16">
    <location>
        <begin position="4770"/>
        <end position="4816"/>
    </location>
</feature>
<dbReference type="EMBL" id="VBQZ03000006">
    <property type="protein sequence ID" value="MXQ81032.1"/>
    <property type="molecule type" value="Genomic_DNA"/>
</dbReference>
<dbReference type="Gene3D" id="2.60.220.30">
    <property type="match status" value="2"/>
</dbReference>
<proteinExistence type="predicted"/>
<dbReference type="FunFam" id="2.60.40.2660:FF:000001">
    <property type="entry name" value="Ankyrin-3 isoform 2"/>
    <property type="match status" value="1"/>
</dbReference>
<feature type="compositionally biased region" description="Basic and acidic residues" evidence="16">
    <location>
        <begin position="3040"/>
        <end position="3062"/>
    </location>
</feature>
<dbReference type="FunFam" id="2.60.220.30:FF:000002">
    <property type="entry name" value="Ankyrin-3 isoform 2"/>
    <property type="match status" value="1"/>
</dbReference>
<protein>
    <recommendedName>
        <fullName evidence="22">Ankyrin-3</fullName>
    </recommendedName>
</protein>
<keyword evidence="6" id="KW-0677">Repeat</keyword>
<evidence type="ECO:0000256" key="8">
    <source>
        <dbReference type="ARBA" id="ARBA00023043"/>
    </source>
</evidence>
<feature type="region of interest" description="Disordered" evidence="16">
    <location>
        <begin position="3583"/>
        <end position="3721"/>
    </location>
</feature>
<feature type="region of interest" description="Disordered" evidence="16">
    <location>
        <begin position="1973"/>
        <end position="1992"/>
    </location>
</feature>
<feature type="region of interest" description="Disordered" evidence="16">
    <location>
        <begin position="3791"/>
        <end position="3968"/>
    </location>
</feature>
<keyword evidence="17" id="KW-1133">Transmembrane helix</keyword>
<evidence type="ECO:0000256" key="4">
    <source>
        <dbReference type="ARBA" id="ARBA00022490"/>
    </source>
</evidence>
<feature type="transmembrane region" description="Helical" evidence="17">
    <location>
        <begin position="407"/>
        <end position="427"/>
    </location>
</feature>
<feature type="repeat" description="ANK" evidence="15">
    <location>
        <begin position="979"/>
        <end position="1011"/>
    </location>
</feature>
<evidence type="ECO:0000256" key="7">
    <source>
        <dbReference type="ARBA" id="ARBA00023018"/>
    </source>
</evidence>
<evidence type="ECO:0000256" key="17">
    <source>
        <dbReference type="SAM" id="Phobius"/>
    </source>
</evidence>
<feature type="repeat" description="ANK" evidence="15">
    <location>
        <begin position="1045"/>
        <end position="1077"/>
    </location>
</feature>
<comment type="subcellular location">
    <subcellularLocation>
        <location evidence="13">Cell membrane</location>
        <location evidence="13">Sarcolemma</location>
        <location evidence="13">T-tubule</location>
    </subcellularLocation>
    <subcellularLocation>
        <location evidence="1">Cytoplasm</location>
        <location evidence="1">Cytoskeleton</location>
    </subcellularLocation>
    <subcellularLocation>
        <location evidence="2">Lysosome</location>
    </subcellularLocation>
    <subcellularLocation>
        <location evidence="14">Postsynaptic cell membrane</location>
    </subcellularLocation>
</comment>